<reference evidence="8" key="1">
    <citation type="submission" date="2018-05" db="EMBL/GenBank/DDBJ databases">
        <authorList>
            <person name="Lanie J.A."/>
            <person name="Ng W.-L."/>
            <person name="Kazmierczak K.M."/>
            <person name="Andrzejewski T.M."/>
            <person name="Davidsen T.M."/>
            <person name="Wayne K.J."/>
            <person name="Tettelin H."/>
            <person name="Glass J.I."/>
            <person name="Rusch D."/>
            <person name="Podicherti R."/>
            <person name="Tsui H.-C.T."/>
            <person name="Winkler M.E."/>
        </authorList>
    </citation>
    <scope>NUCLEOTIDE SEQUENCE</scope>
</reference>
<dbReference type="GO" id="GO:0016020">
    <property type="term" value="C:membrane"/>
    <property type="evidence" value="ECO:0007669"/>
    <property type="project" value="UniProtKB-SubCell"/>
</dbReference>
<dbReference type="Pfam" id="PF00005">
    <property type="entry name" value="ABC_tran"/>
    <property type="match status" value="1"/>
</dbReference>
<dbReference type="AlphaFoldDB" id="A0A382B7W0"/>
<evidence type="ECO:0000256" key="4">
    <source>
        <dbReference type="ARBA" id="ARBA00022519"/>
    </source>
</evidence>
<keyword evidence="2" id="KW-0813">Transport</keyword>
<accession>A0A382B7W0</accession>
<gene>
    <name evidence="8" type="ORF">METZ01_LOCUS162187</name>
</gene>
<evidence type="ECO:0000259" key="7">
    <source>
        <dbReference type="Pfam" id="PF00005"/>
    </source>
</evidence>
<keyword evidence="4" id="KW-0997">Cell inner membrane</keyword>
<protein>
    <recommendedName>
        <fullName evidence="7">ABC transporter domain-containing protein</fullName>
    </recommendedName>
</protein>
<dbReference type="EMBL" id="UINC01028407">
    <property type="protein sequence ID" value="SVB09333.1"/>
    <property type="molecule type" value="Genomic_DNA"/>
</dbReference>
<evidence type="ECO:0000313" key="8">
    <source>
        <dbReference type="EMBL" id="SVB09333.1"/>
    </source>
</evidence>
<keyword evidence="3" id="KW-1003">Cell membrane</keyword>
<dbReference type="GO" id="GO:0016887">
    <property type="term" value="F:ATP hydrolysis activity"/>
    <property type="evidence" value="ECO:0007669"/>
    <property type="project" value="InterPro"/>
</dbReference>
<evidence type="ECO:0000256" key="5">
    <source>
        <dbReference type="ARBA" id="ARBA00022967"/>
    </source>
</evidence>
<keyword evidence="6" id="KW-0472">Membrane</keyword>
<dbReference type="Gene3D" id="3.40.50.300">
    <property type="entry name" value="P-loop containing nucleotide triphosphate hydrolases"/>
    <property type="match status" value="1"/>
</dbReference>
<dbReference type="InterPro" id="IPR003439">
    <property type="entry name" value="ABC_transporter-like_ATP-bd"/>
</dbReference>
<keyword evidence="5" id="KW-1278">Translocase</keyword>
<feature type="non-terminal residue" evidence="8">
    <location>
        <position position="61"/>
    </location>
</feature>
<comment type="subcellular location">
    <subcellularLocation>
        <location evidence="1">Membrane</location>
    </subcellularLocation>
</comment>
<dbReference type="PANTHER" id="PTHR43297">
    <property type="entry name" value="OLIGOPEPTIDE TRANSPORT ATP-BINDING PROTEIN APPD"/>
    <property type="match status" value="1"/>
</dbReference>
<evidence type="ECO:0000256" key="1">
    <source>
        <dbReference type="ARBA" id="ARBA00004370"/>
    </source>
</evidence>
<name>A0A382B7W0_9ZZZZ</name>
<dbReference type="InterPro" id="IPR050388">
    <property type="entry name" value="ABC_Ni/Peptide_Import"/>
</dbReference>
<evidence type="ECO:0000256" key="2">
    <source>
        <dbReference type="ARBA" id="ARBA00022448"/>
    </source>
</evidence>
<dbReference type="GO" id="GO:0005524">
    <property type="term" value="F:ATP binding"/>
    <property type="evidence" value="ECO:0007669"/>
    <property type="project" value="InterPro"/>
</dbReference>
<proteinExistence type="predicted"/>
<organism evidence="8">
    <name type="scientific">marine metagenome</name>
    <dbReference type="NCBI Taxonomy" id="408172"/>
    <lineage>
        <taxon>unclassified sequences</taxon>
        <taxon>metagenomes</taxon>
        <taxon>ecological metagenomes</taxon>
    </lineage>
</organism>
<evidence type="ECO:0000256" key="3">
    <source>
        <dbReference type="ARBA" id="ARBA00022475"/>
    </source>
</evidence>
<dbReference type="SUPFAM" id="SSF52540">
    <property type="entry name" value="P-loop containing nucleoside triphosphate hydrolases"/>
    <property type="match status" value="1"/>
</dbReference>
<evidence type="ECO:0000256" key="6">
    <source>
        <dbReference type="ARBA" id="ARBA00023136"/>
    </source>
</evidence>
<feature type="domain" description="ABC transporter" evidence="7">
    <location>
        <begin position="27"/>
        <end position="60"/>
    </location>
</feature>
<sequence length="61" mass="6491">MQKLLDIRNLTVAYPSTTENRFNYATKDISIELAPGQIVGIVGESGAGKSTIGRAILGLLD</sequence>
<dbReference type="PANTHER" id="PTHR43297:SF14">
    <property type="entry name" value="ATPASE AAA-TYPE CORE DOMAIN-CONTAINING PROTEIN"/>
    <property type="match status" value="1"/>
</dbReference>
<dbReference type="InterPro" id="IPR027417">
    <property type="entry name" value="P-loop_NTPase"/>
</dbReference>